<comment type="caution">
    <text evidence="1">The sequence shown here is derived from an EMBL/GenBank/DDBJ whole genome shotgun (WGS) entry which is preliminary data.</text>
</comment>
<dbReference type="Proteomes" id="UP000317650">
    <property type="component" value="Chromosome 3"/>
</dbReference>
<keyword evidence="2" id="KW-1185">Reference proteome</keyword>
<sequence length="93" mass="10692">MSSARKDVIKLLSICFSICSFDRLNISFLRILAMALLSDMTKESVSWRGCQREENWQLVGFGEWWWLGGSGRGDNERTLVFVAGDFIYGDEKF</sequence>
<protein>
    <submittedName>
        <fullName evidence="1">Uncharacterized protein</fullName>
    </submittedName>
</protein>
<dbReference type="AlphaFoldDB" id="A0A4V4H646"/>
<evidence type="ECO:0000313" key="1">
    <source>
        <dbReference type="EMBL" id="THU58556.1"/>
    </source>
</evidence>
<organism evidence="1 2">
    <name type="scientific">Musa balbisiana</name>
    <name type="common">Banana</name>
    <dbReference type="NCBI Taxonomy" id="52838"/>
    <lineage>
        <taxon>Eukaryota</taxon>
        <taxon>Viridiplantae</taxon>
        <taxon>Streptophyta</taxon>
        <taxon>Embryophyta</taxon>
        <taxon>Tracheophyta</taxon>
        <taxon>Spermatophyta</taxon>
        <taxon>Magnoliopsida</taxon>
        <taxon>Liliopsida</taxon>
        <taxon>Zingiberales</taxon>
        <taxon>Musaceae</taxon>
        <taxon>Musa</taxon>
    </lineage>
</organism>
<gene>
    <name evidence="1" type="ORF">C4D60_Mb03t15590</name>
</gene>
<reference evidence="1 2" key="1">
    <citation type="journal article" date="2019" name="Nat. Plants">
        <title>Genome sequencing of Musa balbisiana reveals subgenome evolution and function divergence in polyploid bananas.</title>
        <authorList>
            <person name="Yao X."/>
        </authorList>
    </citation>
    <scope>NUCLEOTIDE SEQUENCE [LARGE SCALE GENOMIC DNA]</scope>
    <source>
        <strain evidence="2">cv. DH-PKW</strain>
        <tissue evidence="1">Leaves</tissue>
    </source>
</reference>
<accession>A0A4V4H646</accession>
<evidence type="ECO:0000313" key="2">
    <source>
        <dbReference type="Proteomes" id="UP000317650"/>
    </source>
</evidence>
<dbReference type="EMBL" id="PYDT01000006">
    <property type="protein sequence ID" value="THU58556.1"/>
    <property type="molecule type" value="Genomic_DNA"/>
</dbReference>
<name>A0A4V4H646_MUSBA</name>
<proteinExistence type="predicted"/>